<evidence type="ECO:0000256" key="6">
    <source>
        <dbReference type="ARBA" id="ARBA00023235"/>
    </source>
</evidence>
<evidence type="ECO:0000256" key="5">
    <source>
        <dbReference type="ARBA" id="ARBA00022840"/>
    </source>
</evidence>
<dbReference type="Pfam" id="PF04851">
    <property type="entry name" value="ResIII"/>
    <property type="match status" value="1"/>
</dbReference>
<evidence type="ECO:0000256" key="2">
    <source>
        <dbReference type="ARBA" id="ARBA00022741"/>
    </source>
</evidence>
<dbReference type="InterPro" id="IPR050615">
    <property type="entry name" value="ATP-dep_DNA_Helicase"/>
</dbReference>
<proteinExistence type="inferred from homology"/>
<evidence type="ECO:0000313" key="13">
    <source>
        <dbReference type="Proteomes" id="UP000218244"/>
    </source>
</evidence>
<dbReference type="InterPro" id="IPR032830">
    <property type="entry name" value="XPB/Ssl2_N"/>
</dbReference>
<comment type="similarity">
    <text evidence="1">Belongs to the helicase family. RAD25/XPB subfamily.</text>
</comment>
<comment type="catalytic activity">
    <reaction evidence="9">
        <text>ATP + H2O = ADP + phosphate + H(+)</text>
        <dbReference type="Rhea" id="RHEA:13065"/>
        <dbReference type="ChEBI" id="CHEBI:15377"/>
        <dbReference type="ChEBI" id="CHEBI:15378"/>
        <dbReference type="ChEBI" id="CHEBI:30616"/>
        <dbReference type="ChEBI" id="CHEBI:43474"/>
        <dbReference type="ChEBI" id="CHEBI:456216"/>
        <dbReference type="EC" id="5.6.2.4"/>
    </reaction>
</comment>
<dbReference type="NCBIfam" id="NF045503">
    <property type="entry name" value="repair_heli_XPB"/>
    <property type="match status" value="1"/>
</dbReference>
<comment type="catalytic activity">
    <reaction evidence="7">
        <text>Couples ATP hydrolysis with the unwinding of duplex DNA by translocating in the 3'-5' direction.</text>
        <dbReference type="EC" id="5.6.2.4"/>
    </reaction>
</comment>
<evidence type="ECO:0000256" key="3">
    <source>
        <dbReference type="ARBA" id="ARBA00022801"/>
    </source>
</evidence>
<dbReference type="GO" id="GO:0003677">
    <property type="term" value="F:DNA binding"/>
    <property type="evidence" value="ECO:0007669"/>
    <property type="project" value="InterPro"/>
</dbReference>
<dbReference type="SMART" id="SM00490">
    <property type="entry name" value="HELICc"/>
    <property type="match status" value="1"/>
</dbReference>
<feature type="domain" description="Helicase ATP-binding" evidence="10">
    <location>
        <begin position="194"/>
        <end position="348"/>
    </location>
</feature>
<dbReference type="GO" id="GO:0016787">
    <property type="term" value="F:hydrolase activity"/>
    <property type="evidence" value="ECO:0007669"/>
    <property type="project" value="UniProtKB-KW"/>
</dbReference>
<evidence type="ECO:0000256" key="1">
    <source>
        <dbReference type="ARBA" id="ARBA00006637"/>
    </source>
</evidence>
<reference evidence="12 13" key="1">
    <citation type="submission" date="2016-02" db="EMBL/GenBank/DDBJ databases">
        <title>Corynebacterium glutamicum N24 whole genome sequencing project.</title>
        <authorList>
            <person name="Matsutani M."/>
            <person name="Nangtapong N."/>
            <person name="Yakushi T."/>
            <person name="Matsushita K."/>
        </authorList>
    </citation>
    <scope>NUCLEOTIDE SEQUENCE [LARGE SCALE GENOMIC DNA]</scope>
    <source>
        <strain evidence="12 13">N24</strain>
    </source>
</reference>
<keyword evidence="3" id="KW-0378">Hydrolase</keyword>
<dbReference type="InterPro" id="IPR032438">
    <property type="entry name" value="ERCC3_RAD25_C"/>
</dbReference>
<dbReference type="Pfam" id="PF16203">
    <property type="entry name" value="ERCC3_RAD25_C"/>
    <property type="match status" value="1"/>
</dbReference>
<evidence type="ECO:0000256" key="8">
    <source>
        <dbReference type="ARBA" id="ARBA00034808"/>
    </source>
</evidence>
<evidence type="ECO:0000259" key="11">
    <source>
        <dbReference type="PROSITE" id="PS51194"/>
    </source>
</evidence>
<keyword evidence="4 12" id="KW-0347">Helicase</keyword>
<keyword evidence="13" id="KW-1185">Reference proteome</keyword>
<gene>
    <name evidence="12" type="ORF">N24_0934</name>
</gene>
<dbReference type="EC" id="5.6.2.4" evidence="8"/>
<keyword evidence="6" id="KW-0413">Isomerase</keyword>
<dbReference type="AlphaFoldDB" id="A0A160PP32"/>
<dbReference type="GO" id="GO:0043138">
    <property type="term" value="F:3'-5' DNA helicase activity"/>
    <property type="evidence" value="ECO:0007669"/>
    <property type="project" value="UniProtKB-EC"/>
</dbReference>
<evidence type="ECO:0000256" key="7">
    <source>
        <dbReference type="ARBA" id="ARBA00034617"/>
    </source>
</evidence>
<evidence type="ECO:0000259" key="10">
    <source>
        <dbReference type="PROSITE" id="PS51192"/>
    </source>
</evidence>
<sequence>MAFGDGPLIVQSDKTVLLEIDHPLAGEARIALAPFAELERAPEHIHTYRITPLALWNARAAGHDAEQVVDMLERYSRFPVPQALLIDIAETMSRYGRVRLHKHPAHGLILESSEPAILVEISRHKKIKPMLGAQVDPETIVVHPSERGRLKQELLKVGWPAEDLAGYVDGESHPIALSTDVEQWSLRDYQQMAADSFWEGGSGVVVLPCGAGKTMVGAASMARAQATTLILVTNTVAGRQWKDELLRRTTLTEEEIGEYSGERKEIRPVTIATYQVVTRRTKGEYKALELFDSRDWGLIIYDEVHLLPAPVFRMTSDLQSRRRLGLTATLVREDGREGDVFSLIGPKRYDAPWKDLESQGFIATADCVEIRSTMTDAERMVYATAEASDRYRLAASAHTKVAVVRKILEQHEGKPTLIIGAYLDQLEELGKEFNAPVIDGKTSNKKREALFDQFRAGELSVLVVSKVANFSIDLPEASVAIQVSGTFGSRQEEAQRLGRLLRPKHDGSEAHFYSVVSRDTLDTEYAAHRQRFLAEQGYAYRIMDADDLLFPLPKKEI</sequence>
<accession>A0A160PP32</accession>
<evidence type="ECO:0000313" key="12">
    <source>
        <dbReference type="EMBL" id="BAU95196.1"/>
    </source>
</evidence>
<dbReference type="Proteomes" id="UP000218244">
    <property type="component" value="Chromosome"/>
</dbReference>
<dbReference type="PROSITE" id="PS51192">
    <property type="entry name" value="HELICASE_ATP_BIND_1"/>
    <property type="match status" value="1"/>
</dbReference>
<dbReference type="InterPro" id="IPR014001">
    <property type="entry name" value="Helicase_ATP-bd"/>
</dbReference>
<dbReference type="CDD" id="cd18789">
    <property type="entry name" value="SF2_C_XPB"/>
    <property type="match status" value="1"/>
</dbReference>
<name>A0A160PP32_9CORY</name>
<dbReference type="InterPro" id="IPR006935">
    <property type="entry name" value="Helicase/UvrB_N"/>
</dbReference>
<dbReference type="Pfam" id="PF13625">
    <property type="entry name" value="Helicase_C_3"/>
    <property type="match status" value="1"/>
</dbReference>
<dbReference type="KEGG" id="csur:N24_0934"/>
<protein>
    <recommendedName>
        <fullName evidence="8">DNA 3'-5' helicase</fullName>
        <ecNumber evidence="8">5.6.2.4</ecNumber>
    </recommendedName>
</protein>
<dbReference type="PANTHER" id="PTHR11274">
    <property type="entry name" value="RAD25/XP-B DNA REPAIR HELICASE"/>
    <property type="match status" value="1"/>
</dbReference>
<dbReference type="GO" id="GO:0005524">
    <property type="term" value="F:ATP binding"/>
    <property type="evidence" value="ECO:0007669"/>
    <property type="project" value="UniProtKB-KW"/>
</dbReference>
<organism evidence="12 13">
    <name type="scientific">Corynebacterium suranareeae</name>
    <dbReference type="NCBI Taxonomy" id="2506452"/>
    <lineage>
        <taxon>Bacteria</taxon>
        <taxon>Bacillati</taxon>
        <taxon>Actinomycetota</taxon>
        <taxon>Actinomycetes</taxon>
        <taxon>Mycobacteriales</taxon>
        <taxon>Corynebacteriaceae</taxon>
        <taxon>Corynebacterium</taxon>
    </lineage>
</organism>
<evidence type="ECO:0000256" key="4">
    <source>
        <dbReference type="ARBA" id="ARBA00022806"/>
    </source>
</evidence>
<dbReference type="PANTHER" id="PTHR11274:SF0">
    <property type="entry name" value="GENERAL TRANSCRIPTION AND DNA REPAIR FACTOR IIH HELICASE SUBUNIT XPB"/>
    <property type="match status" value="1"/>
</dbReference>
<dbReference type="SUPFAM" id="SSF52540">
    <property type="entry name" value="P-loop containing nucleoside triphosphate hydrolases"/>
    <property type="match status" value="2"/>
</dbReference>
<dbReference type="RefSeq" id="WP_096454818.1">
    <property type="nucleotide sequence ID" value="NZ_AP017369.1"/>
</dbReference>
<evidence type="ECO:0000256" key="9">
    <source>
        <dbReference type="ARBA" id="ARBA00048988"/>
    </source>
</evidence>
<keyword evidence="2" id="KW-0547">Nucleotide-binding</keyword>
<dbReference type="InterPro" id="IPR027417">
    <property type="entry name" value="P-loop_NTPase"/>
</dbReference>
<dbReference type="EMBL" id="AP017369">
    <property type="protein sequence ID" value="BAU95196.1"/>
    <property type="molecule type" value="Genomic_DNA"/>
</dbReference>
<feature type="domain" description="Helicase C-terminal" evidence="11">
    <location>
        <begin position="403"/>
        <end position="549"/>
    </location>
</feature>
<dbReference type="PROSITE" id="PS51194">
    <property type="entry name" value="HELICASE_CTER"/>
    <property type="match status" value="1"/>
</dbReference>
<dbReference type="CDD" id="cd18029">
    <property type="entry name" value="DEXHc_XPB"/>
    <property type="match status" value="1"/>
</dbReference>
<dbReference type="InterPro" id="IPR001650">
    <property type="entry name" value="Helicase_C-like"/>
</dbReference>
<keyword evidence="5" id="KW-0067">ATP-binding</keyword>
<dbReference type="SMART" id="SM00487">
    <property type="entry name" value="DEXDc"/>
    <property type="match status" value="1"/>
</dbReference>
<dbReference type="Gene3D" id="3.40.50.300">
    <property type="entry name" value="P-loop containing nucleotide triphosphate hydrolases"/>
    <property type="match status" value="2"/>
</dbReference>